<dbReference type="Gene3D" id="2.40.30.170">
    <property type="match status" value="1"/>
</dbReference>
<dbReference type="Proteomes" id="UP001589628">
    <property type="component" value="Unassembled WGS sequence"/>
</dbReference>
<dbReference type="InterPro" id="IPR006143">
    <property type="entry name" value="RND_pump_MFP"/>
</dbReference>
<evidence type="ECO:0000256" key="2">
    <source>
        <dbReference type="SAM" id="SignalP"/>
    </source>
</evidence>
<keyword evidence="6" id="KW-1185">Reference proteome</keyword>
<dbReference type="InterPro" id="IPR058624">
    <property type="entry name" value="MdtA-like_HH"/>
</dbReference>
<dbReference type="RefSeq" id="WP_027314065.1">
    <property type="nucleotide sequence ID" value="NZ_JBHLZN010000004.1"/>
</dbReference>
<accession>A0ABV5ZFT6</accession>
<keyword evidence="2" id="KW-0732">Signal</keyword>
<dbReference type="SUPFAM" id="SSF111369">
    <property type="entry name" value="HlyD-like secretion proteins"/>
    <property type="match status" value="1"/>
</dbReference>
<evidence type="ECO:0000259" key="4">
    <source>
        <dbReference type="Pfam" id="PF25917"/>
    </source>
</evidence>
<sequence>MTARSLSFVLLCSWLLTACSEPPAPIQTTSVRPVKLVQVSDAKDQLVREFPARIAATQEADLSFRVGGELRQLPVLQGQRVQKGELIAELDPTDYQLQLKDREASYQLALTQFQRIEKLLGQRLVSQAEYDQKKAQLSSAEAALRLARQELAYTQLKAPFAGVVAATYVENFQVVQAKQAVVTLQAGNVLDAIFQVPENLLGNIQGDGRDYHPQVRLDSLGGLMVEGTLKEYSTVADAKTLTYEVRVSFEKPANFTALPGMRATVIVDFAQLYGDNQQATLEVPVEAVFSPDQQGEQDKQVWVASQDAQGKWQVQARAVEVGQISSKGIQILSGLTAGEQVVATGVHELHEGMEVKPWVRERGL</sequence>
<organism evidence="5 6">
    <name type="scientific">Balneatrix alpica</name>
    <dbReference type="NCBI Taxonomy" id="75684"/>
    <lineage>
        <taxon>Bacteria</taxon>
        <taxon>Pseudomonadati</taxon>
        <taxon>Pseudomonadota</taxon>
        <taxon>Gammaproteobacteria</taxon>
        <taxon>Oceanospirillales</taxon>
        <taxon>Balneatrichaceae</taxon>
        <taxon>Balneatrix</taxon>
    </lineage>
</organism>
<feature type="chain" id="PRO_5045140325" evidence="2">
    <location>
        <begin position="19"/>
        <end position="364"/>
    </location>
</feature>
<dbReference type="NCBIfam" id="TIGR01730">
    <property type="entry name" value="RND_mfp"/>
    <property type="match status" value="1"/>
</dbReference>
<dbReference type="PROSITE" id="PS51257">
    <property type="entry name" value="PROKAR_LIPOPROTEIN"/>
    <property type="match status" value="1"/>
</dbReference>
<dbReference type="PANTHER" id="PTHR30469">
    <property type="entry name" value="MULTIDRUG RESISTANCE PROTEIN MDTA"/>
    <property type="match status" value="1"/>
</dbReference>
<evidence type="ECO:0000313" key="6">
    <source>
        <dbReference type="Proteomes" id="UP001589628"/>
    </source>
</evidence>
<dbReference type="PANTHER" id="PTHR30469:SF20">
    <property type="entry name" value="EFFLUX RND TRANSPORTER PERIPLASMIC ADAPTOR SUBUNIT"/>
    <property type="match status" value="1"/>
</dbReference>
<feature type="signal peptide" evidence="2">
    <location>
        <begin position="1"/>
        <end position="18"/>
    </location>
</feature>
<protein>
    <submittedName>
        <fullName evidence="5">Efflux RND transporter periplasmic adaptor subunit</fullName>
    </submittedName>
</protein>
<reference evidence="5 6" key="1">
    <citation type="submission" date="2024-09" db="EMBL/GenBank/DDBJ databases">
        <authorList>
            <person name="Sun Q."/>
            <person name="Mori K."/>
        </authorList>
    </citation>
    <scope>NUCLEOTIDE SEQUENCE [LARGE SCALE GENOMIC DNA]</scope>
    <source>
        <strain evidence="5 6">ATCC 51285</strain>
    </source>
</reference>
<comment type="caution">
    <text evidence="5">The sequence shown here is derived from an EMBL/GenBank/DDBJ whole genome shotgun (WGS) entry which is preliminary data.</text>
</comment>
<dbReference type="Pfam" id="PF25876">
    <property type="entry name" value="HH_MFP_RND"/>
    <property type="match status" value="1"/>
</dbReference>
<dbReference type="Pfam" id="PF25917">
    <property type="entry name" value="BSH_RND"/>
    <property type="match status" value="1"/>
</dbReference>
<comment type="similarity">
    <text evidence="1">Belongs to the membrane fusion protein (MFP) (TC 8.A.1) family.</text>
</comment>
<feature type="domain" description="Multidrug resistance protein MdtA-like alpha-helical hairpin" evidence="3">
    <location>
        <begin position="92"/>
        <end position="154"/>
    </location>
</feature>
<dbReference type="Gene3D" id="2.40.420.20">
    <property type="match status" value="1"/>
</dbReference>
<dbReference type="Gene3D" id="2.40.50.100">
    <property type="match status" value="1"/>
</dbReference>
<proteinExistence type="inferred from homology"/>
<evidence type="ECO:0000313" key="5">
    <source>
        <dbReference type="EMBL" id="MFB9887374.1"/>
    </source>
</evidence>
<evidence type="ECO:0000259" key="3">
    <source>
        <dbReference type="Pfam" id="PF25876"/>
    </source>
</evidence>
<feature type="domain" description="Multidrug resistance protein MdtA-like barrel-sandwich hybrid" evidence="4">
    <location>
        <begin position="60"/>
        <end position="180"/>
    </location>
</feature>
<dbReference type="Gene3D" id="1.10.287.470">
    <property type="entry name" value="Helix hairpin bin"/>
    <property type="match status" value="1"/>
</dbReference>
<gene>
    <name evidence="5" type="ORF">ACFFLH_13215</name>
</gene>
<dbReference type="EMBL" id="JBHLZN010000004">
    <property type="protein sequence ID" value="MFB9887374.1"/>
    <property type="molecule type" value="Genomic_DNA"/>
</dbReference>
<name>A0ABV5ZFT6_9GAMM</name>
<dbReference type="InterPro" id="IPR058625">
    <property type="entry name" value="MdtA-like_BSH"/>
</dbReference>
<evidence type="ECO:0000256" key="1">
    <source>
        <dbReference type="ARBA" id="ARBA00009477"/>
    </source>
</evidence>